<protein>
    <recommendedName>
        <fullName evidence="2">Staphylocoagulase N-terminal subdomain 1 domain-containing protein</fullName>
    </recommendedName>
</protein>
<feature type="coiled-coil region" evidence="1">
    <location>
        <begin position="20"/>
        <end position="47"/>
    </location>
</feature>
<evidence type="ECO:0000313" key="3">
    <source>
        <dbReference type="EMBL" id="NJI01593.1"/>
    </source>
</evidence>
<evidence type="ECO:0000256" key="1">
    <source>
        <dbReference type="SAM" id="Coils"/>
    </source>
</evidence>
<dbReference type="SUPFAM" id="SSF101094">
    <property type="entry name" value="Staphylocoagulase"/>
    <property type="match status" value="1"/>
</dbReference>
<dbReference type="EMBL" id="WMFL01000026">
    <property type="protein sequence ID" value="NJI01593.1"/>
    <property type="molecule type" value="Genomic_DNA"/>
</dbReference>
<evidence type="ECO:0000313" key="4">
    <source>
        <dbReference type="Proteomes" id="UP000646308"/>
    </source>
</evidence>
<reference evidence="3" key="1">
    <citation type="submission" date="2019-11" db="EMBL/GenBank/DDBJ databases">
        <title>Whole genome comparisons of Staphylococcus agnetis isolates from cattle and chickens.</title>
        <authorList>
            <person name="Rhoads D."/>
            <person name="Shwani A."/>
            <person name="Adkins P."/>
            <person name="Calcutt M."/>
            <person name="Middleton J."/>
        </authorList>
    </citation>
    <scope>NUCLEOTIDE SEQUENCE</scope>
    <source>
        <strain evidence="3">1387</strain>
    </source>
</reference>
<accession>A0AAW9YUM4</accession>
<comment type="caution">
    <text evidence="3">The sequence shown here is derived from an EMBL/GenBank/DDBJ whole genome shotgun (WGS) entry which is preliminary data.</text>
</comment>
<organism evidence="3 4">
    <name type="scientific">Staphylococcus agnetis</name>
    <dbReference type="NCBI Taxonomy" id="985762"/>
    <lineage>
        <taxon>Bacteria</taxon>
        <taxon>Bacillati</taxon>
        <taxon>Bacillota</taxon>
        <taxon>Bacilli</taxon>
        <taxon>Bacillales</taxon>
        <taxon>Staphylococcaceae</taxon>
        <taxon>Staphylococcus</taxon>
    </lineage>
</organism>
<name>A0AAW9YUM4_9STAP</name>
<evidence type="ECO:0000259" key="2">
    <source>
        <dbReference type="Pfam" id="PF08764"/>
    </source>
</evidence>
<dbReference type="InterPro" id="IPR014874">
    <property type="entry name" value="Staphylocoagulase_N"/>
</dbReference>
<keyword evidence="1" id="KW-0175">Coiled coil</keyword>
<sequence length="187" mass="22295">MNSLKKKNKKIPEGVFGLTYERYISVYNNLKENKVNFENKLKQVAEKHLDLKEFNSFQQYEANKRINTLENKILLIGQAFYDKYNFEVNTLYNKLDLIVGFEKEDRKLREPKNIRILNAMVEVLDHIINEFFTDINKVRPENIEPLTADENNNRKNINKLLNEVEKSKNYSTKKLLKLKKKKLILLK</sequence>
<dbReference type="RefSeq" id="WP_107401600.1">
    <property type="nucleotide sequence ID" value="NZ_PZDV01000039.1"/>
</dbReference>
<proteinExistence type="predicted"/>
<feature type="domain" description="Staphylocoagulase N-terminal subdomain 1" evidence="2">
    <location>
        <begin position="16"/>
        <end position="167"/>
    </location>
</feature>
<gene>
    <name evidence="3" type="ORF">GLV84_01665</name>
</gene>
<dbReference type="AlphaFoldDB" id="A0AAW9YUM4"/>
<dbReference type="Pfam" id="PF08764">
    <property type="entry name" value="Coagulase"/>
    <property type="match status" value="1"/>
</dbReference>
<dbReference type="Gene3D" id="1.20.120.760">
    <property type="entry name" value="Staphylcoagulase, helix bundle, domain 2"/>
    <property type="match status" value="1"/>
</dbReference>
<dbReference type="InterPro" id="IPR043071">
    <property type="entry name" value="Staphylcoagulase_N_2"/>
</dbReference>
<dbReference type="Proteomes" id="UP000646308">
    <property type="component" value="Unassembled WGS sequence"/>
</dbReference>